<evidence type="ECO:0000256" key="4">
    <source>
        <dbReference type="ARBA" id="ARBA00022857"/>
    </source>
</evidence>
<comment type="cofactor">
    <cofactor evidence="1">
        <name>FAD</name>
        <dbReference type="ChEBI" id="CHEBI:57692"/>
    </cofactor>
</comment>
<keyword evidence="6" id="KW-0503">Monooxygenase</keyword>
<keyword evidence="2" id="KW-0285">Flavoprotein</keyword>
<dbReference type="GO" id="GO:0071949">
    <property type="term" value="F:FAD binding"/>
    <property type="evidence" value="ECO:0007669"/>
    <property type="project" value="InterPro"/>
</dbReference>
<dbReference type="Gene3D" id="3.50.50.60">
    <property type="entry name" value="FAD/NAD(P)-binding domain"/>
    <property type="match status" value="1"/>
</dbReference>
<dbReference type="AlphaFoldDB" id="A0A0D2LLZ3"/>
<dbReference type="InterPro" id="IPR036188">
    <property type="entry name" value="FAD/NAD-bd_sf"/>
</dbReference>
<feature type="region of interest" description="Disordered" evidence="7">
    <location>
        <begin position="275"/>
        <end position="297"/>
    </location>
</feature>
<dbReference type="SUPFAM" id="SSF51905">
    <property type="entry name" value="FAD/NAD(P)-binding domain"/>
    <property type="match status" value="1"/>
</dbReference>
<evidence type="ECO:0000256" key="6">
    <source>
        <dbReference type="ARBA" id="ARBA00023033"/>
    </source>
</evidence>
<evidence type="ECO:0000256" key="3">
    <source>
        <dbReference type="ARBA" id="ARBA00022827"/>
    </source>
</evidence>
<keyword evidence="10" id="KW-1185">Reference proteome</keyword>
<dbReference type="GeneID" id="25732770"/>
<dbReference type="STRING" id="145388.A0A0D2LLZ3"/>
<organism evidence="9 10">
    <name type="scientific">Monoraphidium neglectum</name>
    <dbReference type="NCBI Taxonomy" id="145388"/>
    <lineage>
        <taxon>Eukaryota</taxon>
        <taxon>Viridiplantae</taxon>
        <taxon>Chlorophyta</taxon>
        <taxon>core chlorophytes</taxon>
        <taxon>Chlorophyceae</taxon>
        <taxon>CS clade</taxon>
        <taxon>Sphaeropleales</taxon>
        <taxon>Selenastraceae</taxon>
        <taxon>Monoraphidium</taxon>
    </lineage>
</organism>
<dbReference type="KEGG" id="mng:MNEG_15139"/>
<evidence type="ECO:0000313" key="10">
    <source>
        <dbReference type="Proteomes" id="UP000054498"/>
    </source>
</evidence>
<dbReference type="GO" id="GO:0070189">
    <property type="term" value="P:kynurenine metabolic process"/>
    <property type="evidence" value="ECO:0007669"/>
    <property type="project" value="TreeGrafter"/>
</dbReference>
<evidence type="ECO:0000256" key="1">
    <source>
        <dbReference type="ARBA" id="ARBA00001974"/>
    </source>
</evidence>
<evidence type="ECO:0000259" key="8">
    <source>
        <dbReference type="Pfam" id="PF01494"/>
    </source>
</evidence>
<evidence type="ECO:0000256" key="2">
    <source>
        <dbReference type="ARBA" id="ARBA00022630"/>
    </source>
</evidence>
<reference evidence="9 10" key="1">
    <citation type="journal article" date="2013" name="BMC Genomics">
        <title>Reconstruction of the lipid metabolism for the microalga Monoraphidium neglectum from its genome sequence reveals characteristics suitable for biofuel production.</title>
        <authorList>
            <person name="Bogen C."/>
            <person name="Al-Dilaimi A."/>
            <person name="Albersmeier A."/>
            <person name="Wichmann J."/>
            <person name="Grundmann M."/>
            <person name="Rupp O."/>
            <person name="Lauersen K.J."/>
            <person name="Blifernez-Klassen O."/>
            <person name="Kalinowski J."/>
            <person name="Goesmann A."/>
            <person name="Mussgnug J.H."/>
            <person name="Kruse O."/>
        </authorList>
    </citation>
    <scope>NUCLEOTIDE SEQUENCE [LARGE SCALE GENOMIC DNA]</scope>
    <source>
        <strain evidence="9 10">SAG 48.87</strain>
    </source>
</reference>
<keyword evidence="4" id="KW-0521">NADP</keyword>
<dbReference type="GO" id="GO:0004502">
    <property type="term" value="F:kynurenine 3-monooxygenase activity"/>
    <property type="evidence" value="ECO:0007669"/>
    <property type="project" value="TreeGrafter"/>
</dbReference>
<protein>
    <recommendedName>
        <fullName evidence="8">FAD-binding domain-containing protein</fullName>
    </recommendedName>
</protein>
<accession>A0A0D2LLZ3</accession>
<sequence length="420" mass="42990">MTRVTHWLPRPDFMAILADAISSPDHAANVRLLTSAAVTAVRRAGGGVEVDVALSSGAAATLRPKLLIGADGAASAVREALQAWAADGAAPGAAGGSFAQKQVECPSAGLRFKVLPLPPNLELRDGTRVPNRAFALLQGRKATALGGAAAVRLGLLPFKDDRPGRTGNLITTPDHPIWDVADGERMYQVLEEALPQADWRALVPPAAMARFAASKGGAFPRPTYSDGAAAAAGGAAVVLLGDALHCFPPDLGQGVNSALLDVLALDDAITAATPASSSASSSASPSAPGAPPAGAVGAGTGPGGVDLAALAAEFQRRQLPEARALCELLPLGFPYQYSASLRRQLWTAVFLLQTAGNKVAPWLVPPPTFIMIQDNSLNYAAILAKVRQAQLVGRALLALLAAVLLPKLARLALRLSAGAA</sequence>
<dbReference type="PANTHER" id="PTHR46028:SF2">
    <property type="entry name" value="KYNURENINE 3-MONOOXYGENASE"/>
    <property type="match status" value="1"/>
</dbReference>
<evidence type="ECO:0000256" key="7">
    <source>
        <dbReference type="SAM" id="MobiDB-lite"/>
    </source>
</evidence>
<evidence type="ECO:0000313" key="9">
    <source>
        <dbReference type="EMBL" id="KIY92824.1"/>
    </source>
</evidence>
<dbReference type="Pfam" id="PF01494">
    <property type="entry name" value="FAD_binding_3"/>
    <property type="match status" value="1"/>
</dbReference>
<feature type="compositionally biased region" description="Low complexity" evidence="7">
    <location>
        <begin position="275"/>
        <end position="295"/>
    </location>
</feature>
<keyword evidence="5" id="KW-0560">Oxidoreductase</keyword>
<dbReference type="PANTHER" id="PTHR46028">
    <property type="entry name" value="KYNURENINE 3-MONOOXYGENASE"/>
    <property type="match status" value="1"/>
</dbReference>
<evidence type="ECO:0000256" key="5">
    <source>
        <dbReference type="ARBA" id="ARBA00023002"/>
    </source>
</evidence>
<name>A0A0D2LLZ3_9CHLO</name>
<dbReference type="Proteomes" id="UP000054498">
    <property type="component" value="Unassembled WGS sequence"/>
</dbReference>
<dbReference type="OrthoDB" id="10053569at2759"/>
<dbReference type="RefSeq" id="XP_013891844.1">
    <property type="nucleotide sequence ID" value="XM_014036390.1"/>
</dbReference>
<dbReference type="InterPro" id="IPR002938">
    <property type="entry name" value="FAD-bd"/>
</dbReference>
<feature type="domain" description="FAD-binding" evidence="8">
    <location>
        <begin position="6"/>
        <end position="82"/>
    </location>
</feature>
<dbReference type="EMBL" id="KK105284">
    <property type="protein sequence ID" value="KIY92824.1"/>
    <property type="molecule type" value="Genomic_DNA"/>
</dbReference>
<keyword evidence="3" id="KW-0274">FAD</keyword>
<gene>
    <name evidence="9" type="ORF">MNEG_15139</name>
</gene>
<proteinExistence type="predicted"/>